<evidence type="ECO:0000313" key="3">
    <source>
        <dbReference type="Proteomes" id="UP000070700"/>
    </source>
</evidence>
<feature type="compositionally biased region" description="Polar residues" evidence="1">
    <location>
        <begin position="19"/>
        <end position="48"/>
    </location>
</feature>
<sequence length="320" mass="35304">MADSSDTTPSPLATGISPIFSTAGENNTSTEPGIAAASSSTNARPIQSTNGETTALAGAETLTSSALIDFATRSAATEATALTEFHLFPKLAPELREIILQVSSDTYKFAIPTGHNGERMIPIKTDIDYTKLGRAALSFSIPPNAEAIDSRCCDVYDLSLSVTSREARAAYLSSFTRCIHLKQGFVRFAANTLVYIPDMDYIVYGPYFEHMLLETAHTTKFLAAVDHLVLPYSVMMVYLAIGPHHRSERFTLAWMDFLMTFKSLTGHPTSREGIWQHMNAKTRLLLTERYEATSVRRLKDHKEKHVSLEAFPKLLCRGVS</sequence>
<dbReference type="GeneID" id="28830599"/>
<dbReference type="KEGG" id="psco:LY89DRAFT_742784"/>
<dbReference type="RefSeq" id="XP_018061911.1">
    <property type="nucleotide sequence ID" value="XM_018220873.1"/>
</dbReference>
<feature type="region of interest" description="Disordered" evidence="1">
    <location>
        <begin position="1"/>
        <end position="48"/>
    </location>
</feature>
<gene>
    <name evidence="2" type="ORF">LY89DRAFT_742784</name>
</gene>
<accession>A0A132B565</accession>
<evidence type="ECO:0000313" key="2">
    <source>
        <dbReference type="EMBL" id="KUJ07556.1"/>
    </source>
</evidence>
<proteinExistence type="predicted"/>
<dbReference type="InParanoid" id="A0A132B565"/>
<dbReference type="AlphaFoldDB" id="A0A132B565"/>
<dbReference type="EMBL" id="KQ947439">
    <property type="protein sequence ID" value="KUJ07556.1"/>
    <property type="molecule type" value="Genomic_DNA"/>
</dbReference>
<dbReference type="OrthoDB" id="3555378at2759"/>
<feature type="compositionally biased region" description="Polar residues" evidence="1">
    <location>
        <begin position="1"/>
        <end position="11"/>
    </location>
</feature>
<name>A0A132B565_MOLSC</name>
<keyword evidence="3" id="KW-1185">Reference proteome</keyword>
<organism evidence="2 3">
    <name type="scientific">Mollisia scopiformis</name>
    <name type="common">Conifer needle endophyte fungus</name>
    <name type="synonym">Phialocephala scopiformis</name>
    <dbReference type="NCBI Taxonomy" id="149040"/>
    <lineage>
        <taxon>Eukaryota</taxon>
        <taxon>Fungi</taxon>
        <taxon>Dikarya</taxon>
        <taxon>Ascomycota</taxon>
        <taxon>Pezizomycotina</taxon>
        <taxon>Leotiomycetes</taxon>
        <taxon>Helotiales</taxon>
        <taxon>Mollisiaceae</taxon>
        <taxon>Mollisia</taxon>
    </lineage>
</organism>
<protein>
    <submittedName>
        <fullName evidence="2">Uncharacterized protein</fullName>
    </submittedName>
</protein>
<evidence type="ECO:0000256" key="1">
    <source>
        <dbReference type="SAM" id="MobiDB-lite"/>
    </source>
</evidence>
<reference evidence="2 3" key="1">
    <citation type="submission" date="2015-10" db="EMBL/GenBank/DDBJ databases">
        <title>Full genome of DAOMC 229536 Phialocephala scopiformis, a fungal endophyte of spruce producing the potent anti-insectan compound rugulosin.</title>
        <authorList>
            <consortium name="DOE Joint Genome Institute"/>
            <person name="Walker A.K."/>
            <person name="Frasz S.L."/>
            <person name="Seifert K.A."/>
            <person name="Miller J.D."/>
            <person name="Mondo S.J."/>
            <person name="Labutti K."/>
            <person name="Lipzen A."/>
            <person name="Dockter R."/>
            <person name="Kennedy M."/>
            <person name="Grigoriev I.V."/>
            <person name="Spatafora J.W."/>
        </authorList>
    </citation>
    <scope>NUCLEOTIDE SEQUENCE [LARGE SCALE GENOMIC DNA]</scope>
    <source>
        <strain evidence="2 3">CBS 120377</strain>
    </source>
</reference>
<dbReference type="Proteomes" id="UP000070700">
    <property type="component" value="Unassembled WGS sequence"/>
</dbReference>